<evidence type="ECO:0000256" key="2">
    <source>
        <dbReference type="ARBA" id="ARBA00009329"/>
    </source>
</evidence>
<dbReference type="Gene3D" id="3.30.360.10">
    <property type="entry name" value="Dihydrodipicolinate Reductase, domain 2"/>
    <property type="match status" value="1"/>
</dbReference>
<dbReference type="PANTHER" id="PTHR43818">
    <property type="entry name" value="BCDNA.GH03377"/>
    <property type="match status" value="1"/>
</dbReference>
<reference evidence="8" key="1">
    <citation type="submission" date="2023-03" db="EMBL/GenBank/DDBJ databases">
        <authorList>
            <person name="Steffen K."/>
            <person name="Cardenas P."/>
        </authorList>
    </citation>
    <scope>NUCLEOTIDE SEQUENCE</scope>
</reference>
<feature type="domain" description="Glycosyl hydrolase 109 C-terminal" evidence="7">
    <location>
        <begin position="131"/>
        <end position="195"/>
    </location>
</feature>
<comment type="caution">
    <text evidence="8">The sequence shown here is derived from an EMBL/GenBank/DDBJ whole genome shotgun (WGS) entry which is preliminary data.</text>
</comment>
<dbReference type="GO" id="GO:0000166">
    <property type="term" value="F:nucleotide binding"/>
    <property type="evidence" value="ECO:0007669"/>
    <property type="project" value="InterPro"/>
</dbReference>
<evidence type="ECO:0000313" key="9">
    <source>
        <dbReference type="Proteomes" id="UP001174909"/>
    </source>
</evidence>
<evidence type="ECO:0000259" key="7">
    <source>
        <dbReference type="Pfam" id="PF21252"/>
    </source>
</evidence>
<dbReference type="SUPFAM" id="SSF51735">
    <property type="entry name" value="NAD(P)-binding Rossmann-fold domains"/>
    <property type="match status" value="1"/>
</dbReference>
<evidence type="ECO:0000259" key="6">
    <source>
        <dbReference type="Pfam" id="PF01408"/>
    </source>
</evidence>
<proteinExistence type="inferred from homology"/>
<comment type="similarity">
    <text evidence="2">Belongs to the Gfo/Idh/MocA family. Glycosyl hydrolase 109 subfamily.</text>
</comment>
<dbReference type="Pfam" id="PF21252">
    <property type="entry name" value="Glyco_hydro_109_C"/>
    <property type="match status" value="1"/>
</dbReference>
<protein>
    <submittedName>
        <fullName evidence="8">Glycosyl hydrolase family 109 protein</fullName>
    </submittedName>
</protein>
<dbReference type="Pfam" id="PF01408">
    <property type="entry name" value="GFO_IDH_MocA"/>
    <property type="match status" value="1"/>
</dbReference>
<dbReference type="PANTHER" id="PTHR43818:SF1">
    <property type="entry name" value="GLYCOSYL HYDROLASE FAMILY 109 PROTEIN"/>
    <property type="match status" value="1"/>
</dbReference>
<name>A0AA35SKD0_GEOBA</name>
<evidence type="ECO:0000313" key="8">
    <source>
        <dbReference type="EMBL" id="CAI8030602.1"/>
    </source>
</evidence>
<dbReference type="InterPro" id="IPR050463">
    <property type="entry name" value="Gfo/Idh/MocA_oxidrdct_glycsds"/>
</dbReference>
<gene>
    <name evidence="8" type="ORF">GBAR_LOCUS17336</name>
</gene>
<dbReference type="GO" id="GO:0016798">
    <property type="term" value="F:hydrolase activity, acting on glycosyl bonds"/>
    <property type="evidence" value="ECO:0007669"/>
    <property type="project" value="UniProtKB-KW"/>
</dbReference>
<evidence type="ECO:0000256" key="5">
    <source>
        <dbReference type="ARBA" id="ARBA00023295"/>
    </source>
</evidence>
<dbReference type="InterPro" id="IPR049303">
    <property type="entry name" value="Glyco_hydro_109_C"/>
</dbReference>
<evidence type="ECO:0000256" key="1">
    <source>
        <dbReference type="ARBA" id="ARBA00001911"/>
    </source>
</evidence>
<accession>A0AA35SKD0</accession>
<dbReference type="Proteomes" id="UP001174909">
    <property type="component" value="Unassembled WGS sequence"/>
</dbReference>
<comment type="cofactor">
    <cofactor evidence="1">
        <name>NAD(+)</name>
        <dbReference type="ChEBI" id="CHEBI:57540"/>
    </cofactor>
</comment>
<keyword evidence="3 8" id="KW-0378">Hydrolase</keyword>
<organism evidence="8 9">
    <name type="scientific">Geodia barretti</name>
    <name type="common">Barrett's horny sponge</name>
    <dbReference type="NCBI Taxonomy" id="519541"/>
    <lineage>
        <taxon>Eukaryota</taxon>
        <taxon>Metazoa</taxon>
        <taxon>Porifera</taxon>
        <taxon>Demospongiae</taxon>
        <taxon>Heteroscleromorpha</taxon>
        <taxon>Tetractinellida</taxon>
        <taxon>Astrophorina</taxon>
        <taxon>Geodiidae</taxon>
        <taxon>Geodia</taxon>
    </lineage>
</organism>
<keyword evidence="5" id="KW-0326">Glycosidase</keyword>
<keyword evidence="4" id="KW-0520">NAD</keyword>
<keyword evidence="9" id="KW-1185">Reference proteome</keyword>
<feature type="domain" description="Gfo/Idh/MocA-like oxidoreductase N-terminal" evidence="6">
    <location>
        <begin position="5"/>
        <end position="120"/>
    </location>
</feature>
<dbReference type="AlphaFoldDB" id="A0AA35SKD0"/>
<dbReference type="InterPro" id="IPR036291">
    <property type="entry name" value="NAD(P)-bd_dom_sf"/>
</dbReference>
<dbReference type="Gene3D" id="3.40.50.720">
    <property type="entry name" value="NAD(P)-binding Rossmann-like Domain"/>
    <property type="match status" value="1"/>
</dbReference>
<dbReference type="InterPro" id="IPR000683">
    <property type="entry name" value="Gfo/Idh/MocA-like_OxRdtase_N"/>
</dbReference>
<evidence type="ECO:0000256" key="4">
    <source>
        <dbReference type="ARBA" id="ARBA00023027"/>
    </source>
</evidence>
<sequence>MKDRLRVGIVGARRGAGHIRPFTTITETEVTAICDLSEDTLHEVGDRFSVPKRFTDYEEMLADDIDIVVLGTPENLHVPQSIAAMEAGKHVVSEVTAATSMEQCYELVRAVRKSKTKYMMAENKCYTRSNMLVGNMVRQGLFGDIYFGEGEYLHDIKVLHHDSSGNPTWRYYWQVGINRCNYATHSLGPVMDWFDERVVSVVLSWD</sequence>
<dbReference type="EMBL" id="CASHTH010002487">
    <property type="protein sequence ID" value="CAI8030602.1"/>
    <property type="molecule type" value="Genomic_DNA"/>
</dbReference>
<evidence type="ECO:0000256" key="3">
    <source>
        <dbReference type="ARBA" id="ARBA00022801"/>
    </source>
</evidence>